<keyword evidence="2" id="KW-0472">Membrane</keyword>
<reference evidence="3 4" key="1">
    <citation type="submission" date="2016-03" db="EMBL/GenBank/DDBJ databases">
        <title>Comparative genomics of the ectomycorrhizal sister species Rhizopogon vinicolor and Rhizopogon vesiculosus (Basidiomycota: Boletales) reveals a divergence of the mating type B locus.</title>
        <authorList>
            <person name="Mujic A.B."/>
            <person name="Kuo A."/>
            <person name="Tritt A."/>
            <person name="Lipzen A."/>
            <person name="Chen C."/>
            <person name="Johnson J."/>
            <person name="Sharma A."/>
            <person name="Barry K."/>
            <person name="Grigoriev I.V."/>
            <person name="Spatafora J.W."/>
        </authorList>
    </citation>
    <scope>NUCLEOTIDE SEQUENCE [LARGE SCALE GENOMIC DNA]</scope>
    <source>
        <strain evidence="3 4">AM-OR11-056</strain>
    </source>
</reference>
<dbReference type="OrthoDB" id="2657661at2759"/>
<organism evidence="3 4">
    <name type="scientific">Rhizopogon vesiculosus</name>
    <dbReference type="NCBI Taxonomy" id="180088"/>
    <lineage>
        <taxon>Eukaryota</taxon>
        <taxon>Fungi</taxon>
        <taxon>Dikarya</taxon>
        <taxon>Basidiomycota</taxon>
        <taxon>Agaricomycotina</taxon>
        <taxon>Agaricomycetes</taxon>
        <taxon>Agaricomycetidae</taxon>
        <taxon>Boletales</taxon>
        <taxon>Suillineae</taxon>
        <taxon>Rhizopogonaceae</taxon>
        <taxon>Rhizopogon</taxon>
    </lineage>
</organism>
<dbReference type="EMBL" id="LVVM01001878">
    <property type="protein sequence ID" value="OJA17668.1"/>
    <property type="molecule type" value="Genomic_DNA"/>
</dbReference>
<feature type="compositionally biased region" description="Low complexity" evidence="1">
    <location>
        <begin position="1"/>
        <end position="13"/>
    </location>
</feature>
<dbReference type="AlphaFoldDB" id="A0A1J8R197"/>
<feature type="transmembrane region" description="Helical" evidence="2">
    <location>
        <begin position="449"/>
        <end position="469"/>
    </location>
</feature>
<evidence type="ECO:0000256" key="1">
    <source>
        <dbReference type="SAM" id="MobiDB-lite"/>
    </source>
</evidence>
<evidence type="ECO:0000313" key="3">
    <source>
        <dbReference type="EMBL" id="OJA17668.1"/>
    </source>
</evidence>
<name>A0A1J8R197_9AGAM</name>
<protein>
    <recommendedName>
        <fullName evidence="5">WW domain-containing protein</fullName>
    </recommendedName>
</protein>
<evidence type="ECO:0008006" key="5">
    <source>
        <dbReference type="Google" id="ProtNLM"/>
    </source>
</evidence>
<comment type="caution">
    <text evidence="3">The sequence shown here is derived from an EMBL/GenBank/DDBJ whole genome shotgun (WGS) entry which is preliminary data.</text>
</comment>
<feature type="transmembrane region" description="Helical" evidence="2">
    <location>
        <begin position="509"/>
        <end position="528"/>
    </location>
</feature>
<accession>A0A1J8R197</accession>
<feature type="transmembrane region" description="Helical" evidence="2">
    <location>
        <begin position="534"/>
        <end position="554"/>
    </location>
</feature>
<evidence type="ECO:0000313" key="4">
    <source>
        <dbReference type="Proteomes" id="UP000183567"/>
    </source>
</evidence>
<feature type="compositionally biased region" description="Polar residues" evidence="1">
    <location>
        <begin position="658"/>
        <end position="673"/>
    </location>
</feature>
<feature type="region of interest" description="Disordered" evidence="1">
    <location>
        <begin position="658"/>
        <end position="684"/>
    </location>
</feature>
<feature type="region of interest" description="Disordered" evidence="1">
    <location>
        <begin position="720"/>
        <end position="747"/>
    </location>
</feature>
<keyword evidence="2" id="KW-1133">Transmembrane helix</keyword>
<evidence type="ECO:0000256" key="2">
    <source>
        <dbReference type="SAM" id="Phobius"/>
    </source>
</evidence>
<keyword evidence="4" id="KW-1185">Reference proteome</keyword>
<feature type="region of interest" description="Disordered" evidence="1">
    <location>
        <begin position="1"/>
        <end position="42"/>
    </location>
</feature>
<keyword evidence="2" id="KW-0812">Transmembrane</keyword>
<gene>
    <name evidence="3" type="ORF">AZE42_03007</name>
</gene>
<feature type="compositionally biased region" description="Basic and acidic residues" evidence="1">
    <location>
        <begin position="30"/>
        <end position="42"/>
    </location>
</feature>
<sequence length="754" mass="83695">MPSSETGSSTTGEYMSAAETDGLHSVSDGRSTRIDSSLESRQDCRGARPVDFHFNHHVRYIAPPGDDPQPTTDDTIVYEGPSTCCMVAEEVKLYKMYIPRESGPSRPVVPAMTFNFPVHDMIVPPGWITLVHPEGFRYFVNQEQRTFTQMNICDEEICEDIEYYMQYLLDELQAEIGHRNLDLNRDQVDLVLEPKIFGGDSVVCGYYFANHRNRCLFWLNEYDTEDILTDCQGVESLSHIRLAVQAQYWYVLAKVRTNTFSILTPIGNTANTFRYFLTPGRPDLIVNSPSDHLTSLQSTTPFDVITLKDYLSIVDRIKVSPLDQSMQRCHASIVIGRIMYAFSRSHFINFHGEKCVRIFFEQTVHPYAPSPLMVVLAPFLFFDPMTLIRELHTAFVDNMPSSERWKTFTLKWNGQLRESNLLATVLLNANVGFLAINSVDVGGRSPTQLASYMSLVASLGSITLGLLFVSHNSTIGEGTALQAAVFLSGADNKTAGLEKLAIIYSLPKVLLVWGMVFFFVAFSVNWWSPGDDTSRAVVGSVILVVFVMILFSIVRNRHRGDPLPQHVTEFTGMRRVRQRVTSRPAPEAGSGMTPEGAPAGHSQANRETDASTHTPPHPTGSRLGRPGSDVHENPPNNFIPETRQPSAFVDLPLSLRESNSMLTPSDSRTNPGFSSAPDDNRAPVDTHFTASPYSTLVGTPAMASDSAEQTEVVAIDTGLSSGGGLERPQSSSSLMPPPRIFTKRANGRYKMVVR</sequence>
<dbReference type="Proteomes" id="UP000183567">
    <property type="component" value="Unassembled WGS sequence"/>
</dbReference>
<proteinExistence type="predicted"/>
<feature type="region of interest" description="Disordered" evidence="1">
    <location>
        <begin position="572"/>
        <end position="645"/>
    </location>
</feature>